<dbReference type="AlphaFoldDB" id="A0A330LK27"/>
<dbReference type="NCBIfam" id="TIGR00353">
    <property type="entry name" value="nrfE"/>
    <property type="match status" value="1"/>
</dbReference>
<evidence type="ECO:0000256" key="8">
    <source>
        <dbReference type="ARBA" id="ARBA00023136"/>
    </source>
</evidence>
<evidence type="ECO:0000256" key="4">
    <source>
        <dbReference type="ARBA" id="ARBA00022519"/>
    </source>
</evidence>
<evidence type="ECO:0000256" key="7">
    <source>
        <dbReference type="ARBA" id="ARBA00022989"/>
    </source>
</evidence>
<dbReference type="PRINTS" id="PR01411">
    <property type="entry name" value="CCMFBIOGNSIS"/>
</dbReference>
<accession>A0A330LK27</accession>
<evidence type="ECO:0000256" key="2">
    <source>
        <dbReference type="ARBA" id="ARBA00009186"/>
    </source>
</evidence>
<feature type="transmembrane region" description="Helical" evidence="10">
    <location>
        <begin position="41"/>
        <end position="61"/>
    </location>
</feature>
<evidence type="ECO:0000256" key="3">
    <source>
        <dbReference type="ARBA" id="ARBA00022475"/>
    </source>
</evidence>
<dbReference type="GO" id="GO:0016829">
    <property type="term" value="F:lyase activity"/>
    <property type="evidence" value="ECO:0007669"/>
    <property type="project" value="UniProtKB-KW"/>
</dbReference>
<evidence type="ECO:0000313" key="14">
    <source>
        <dbReference type="Proteomes" id="UP000250163"/>
    </source>
</evidence>
<name>A0A330LK27_9GAMM</name>
<dbReference type="Pfam" id="PF01578">
    <property type="entry name" value="Cytochrom_C_asm"/>
    <property type="match status" value="1"/>
</dbReference>
<evidence type="ECO:0000259" key="12">
    <source>
        <dbReference type="Pfam" id="PF16327"/>
    </source>
</evidence>
<reference evidence="14" key="1">
    <citation type="submission" date="2018-05" db="EMBL/GenBank/DDBJ databases">
        <authorList>
            <person name="Cea G.-C."/>
            <person name="William W."/>
        </authorList>
    </citation>
    <scope>NUCLEOTIDE SEQUENCE [LARGE SCALE GENOMIC DNA]</scope>
    <source>
        <strain evidence="14">DB21MT 5</strain>
    </source>
</reference>
<keyword evidence="3" id="KW-1003">Cell membrane</keyword>
<keyword evidence="13" id="KW-0456">Lyase</keyword>
<protein>
    <submittedName>
        <fullName evidence="13">Heme lyase, CcmF subunit</fullName>
    </submittedName>
</protein>
<gene>
    <name evidence="13" type="primary">ccmF</name>
    <name evidence="13" type="ORF">MORIYA_0585</name>
</gene>
<dbReference type="GO" id="GO:0005886">
    <property type="term" value="C:plasma membrane"/>
    <property type="evidence" value="ECO:0007669"/>
    <property type="project" value="UniProtKB-SubCell"/>
</dbReference>
<dbReference type="GO" id="GO:0017004">
    <property type="term" value="P:cytochrome complex assembly"/>
    <property type="evidence" value="ECO:0007669"/>
    <property type="project" value="UniProtKB-KW"/>
</dbReference>
<feature type="transmembrane region" description="Helical" evidence="10">
    <location>
        <begin position="475"/>
        <end position="496"/>
    </location>
</feature>
<dbReference type="NCBIfam" id="NF007691">
    <property type="entry name" value="PRK10369.1"/>
    <property type="match status" value="1"/>
</dbReference>
<evidence type="ECO:0000256" key="5">
    <source>
        <dbReference type="ARBA" id="ARBA00022692"/>
    </source>
</evidence>
<feature type="transmembrane region" description="Helical" evidence="10">
    <location>
        <begin position="425"/>
        <end position="443"/>
    </location>
</feature>
<keyword evidence="8 10" id="KW-0472">Membrane</keyword>
<dbReference type="PANTHER" id="PTHR43653:SF1">
    <property type="entry name" value="CYTOCHROME C-TYPE BIOGENESIS PROTEIN CCMF"/>
    <property type="match status" value="1"/>
</dbReference>
<feature type="transmembrane region" description="Helical" evidence="10">
    <location>
        <begin position="599"/>
        <end position="618"/>
    </location>
</feature>
<evidence type="ECO:0000256" key="6">
    <source>
        <dbReference type="ARBA" id="ARBA00022748"/>
    </source>
</evidence>
<feature type="transmembrane region" description="Helical" evidence="10">
    <location>
        <begin position="96"/>
        <end position="113"/>
    </location>
</feature>
<keyword evidence="6" id="KW-0201">Cytochrome c-type biogenesis</keyword>
<feature type="transmembrane region" description="Helical" evidence="10">
    <location>
        <begin position="312"/>
        <end position="331"/>
    </location>
</feature>
<evidence type="ECO:0000256" key="10">
    <source>
        <dbReference type="SAM" id="Phobius"/>
    </source>
</evidence>
<comment type="function">
    <text evidence="9">Required for the biogenesis of c-type cytochromes. Possible subunit of a heme lyase.</text>
</comment>
<dbReference type="InterPro" id="IPR002541">
    <property type="entry name" value="Cyt_c_assembly"/>
</dbReference>
<feature type="transmembrane region" description="Helical" evidence="10">
    <location>
        <begin position="271"/>
        <end position="292"/>
    </location>
</feature>
<dbReference type="InterPro" id="IPR032523">
    <property type="entry name" value="CcmF_C"/>
</dbReference>
<dbReference type="Pfam" id="PF16327">
    <property type="entry name" value="CcmF_C"/>
    <property type="match status" value="1"/>
</dbReference>
<comment type="subcellular location">
    <subcellularLocation>
        <location evidence="1">Cell inner membrane</location>
        <topology evidence="1">Multi-pass membrane protein</topology>
    </subcellularLocation>
</comment>
<feature type="transmembrane region" description="Helical" evidence="10">
    <location>
        <begin position="209"/>
        <end position="229"/>
    </location>
</feature>
<feature type="transmembrane region" description="Helical" evidence="10">
    <location>
        <begin position="449"/>
        <end position="468"/>
    </location>
</feature>
<feature type="transmembrane region" description="Helical" evidence="10">
    <location>
        <begin position="394"/>
        <end position="413"/>
    </location>
</feature>
<evidence type="ECO:0000256" key="9">
    <source>
        <dbReference type="ARBA" id="ARBA00037230"/>
    </source>
</evidence>
<keyword evidence="4" id="KW-0997">Cell inner membrane</keyword>
<feature type="domain" description="Cytochrome c-type biogenesis protein CcmF C-terminal" evidence="12">
    <location>
        <begin position="315"/>
        <end position="621"/>
    </location>
</feature>
<dbReference type="PRINTS" id="PR01410">
    <property type="entry name" value="CCBIOGENESIS"/>
</dbReference>
<dbReference type="GO" id="GO:0020037">
    <property type="term" value="F:heme binding"/>
    <property type="evidence" value="ECO:0007669"/>
    <property type="project" value="InterPro"/>
</dbReference>
<organism evidence="13 14">
    <name type="scientific">Moritella yayanosii</name>
    <dbReference type="NCBI Taxonomy" id="69539"/>
    <lineage>
        <taxon>Bacteria</taxon>
        <taxon>Pseudomonadati</taxon>
        <taxon>Pseudomonadota</taxon>
        <taxon>Gammaproteobacteria</taxon>
        <taxon>Alteromonadales</taxon>
        <taxon>Moritellaceae</taxon>
        <taxon>Moritella</taxon>
    </lineage>
</organism>
<dbReference type="OrthoDB" id="9761451at2"/>
<evidence type="ECO:0000259" key="11">
    <source>
        <dbReference type="Pfam" id="PF01578"/>
    </source>
</evidence>
<sequence>MIPEIALFSLILGTLCAILGAAIPLFGIATKQPHLSRYSWPLSYGAFVAVTTSICLLAYSFTVDDFSVTYIAQHSNSQLPVLFKIAAVWGGHEGSLLFWVFSLSLWSAAIAFVNRHHNQAFISRVLIVLSLLTAAFGLFTLLGSNPFSRLLPVPMQGRDLHPMLQDVGLIFHPPLLYLGYVGFSGSFAFAVAALTMPDIDIPWPQWSRAWTLAAWVMLTGGIALGAWWAYYELGWGGWWFWDPVENASLLPWLTGTALLHSLIASEKRQALINWSLLLSIFTFSLSLLGTFVVRSGILTSVHAFAVDPTRGLVLLVILAVCVVVPLTLFMLQSGKIKPLKLRSIVSREVLFLMLNSVLVVATLSVLLGTFYPMIFQVFNFGSISVGAPFFNAVFVPLALLCFVLMSIAPFIHWSKTNLDAMKSKLILIWIFAVIIGSVASYLVNDSLSVFVLLVLILCAAVVMSSLFGGVRIRHLAMTVAHVGVAITAVGILLVSYNSSEISTKMSPGVSVELGDLTVNYIETEWLVASNYTAEQAVLEVVDKDGHIVQLKPQKRHYPVRVMNMSEPAIHSTWLRDIYITMGEKIDSNSYAIRIQNRAFINWLWAGSIIMMVGGLLAIGQRYVK</sequence>
<feature type="transmembrane region" description="Helical" evidence="10">
    <location>
        <begin position="177"/>
        <end position="197"/>
    </location>
</feature>
<feature type="transmembrane region" description="Helical" evidence="10">
    <location>
        <begin position="125"/>
        <end position="144"/>
    </location>
</feature>
<evidence type="ECO:0000313" key="13">
    <source>
        <dbReference type="EMBL" id="SQD77063.1"/>
    </source>
</evidence>
<proteinExistence type="inferred from homology"/>
<dbReference type="Proteomes" id="UP000250163">
    <property type="component" value="Chromosome MORIYA"/>
</dbReference>
<dbReference type="KEGG" id="mya:MORIYA_0585"/>
<keyword evidence="7 10" id="KW-1133">Transmembrane helix</keyword>
<evidence type="ECO:0000256" key="1">
    <source>
        <dbReference type="ARBA" id="ARBA00004429"/>
    </source>
</evidence>
<dbReference type="GO" id="GO:0015232">
    <property type="term" value="F:heme transmembrane transporter activity"/>
    <property type="evidence" value="ECO:0007669"/>
    <property type="project" value="InterPro"/>
</dbReference>
<dbReference type="InterPro" id="IPR003568">
    <property type="entry name" value="Cyt_c_biogenesis_CcmF"/>
</dbReference>
<feature type="transmembrane region" description="Helical" evidence="10">
    <location>
        <begin position="352"/>
        <end position="374"/>
    </location>
</feature>
<dbReference type="RefSeq" id="WP_112712521.1">
    <property type="nucleotide sequence ID" value="NZ_LS483250.1"/>
</dbReference>
<feature type="domain" description="Cytochrome c assembly protein" evidence="11">
    <location>
        <begin position="89"/>
        <end position="295"/>
    </location>
</feature>
<dbReference type="PANTHER" id="PTHR43653">
    <property type="entry name" value="CYTOCHROME C ASSEMBLY PROTEIN-RELATED"/>
    <property type="match status" value="1"/>
</dbReference>
<keyword evidence="5 10" id="KW-0812">Transmembrane</keyword>
<feature type="transmembrane region" description="Helical" evidence="10">
    <location>
        <begin position="6"/>
        <end position="29"/>
    </location>
</feature>
<dbReference type="EMBL" id="LS483250">
    <property type="protein sequence ID" value="SQD77063.1"/>
    <property type="molecule type" value="Genomic_DNA"/>
</dbReference>
<comment type="similarity">
    <text evidence="2">Belongs to the CcmF/CycK/Ccl1/NrfE/CcsA family.</text>
</comment>
<keyword evidence="14" id="KW-1185">Reference proteome</keyword>
<dbReference type="InterPro" id="IPR003567">
    <property type="entry name" value="Cyt_c_biogenesis"/>
</dbReference>